<dbReference type="EMBL" id="AJYB01000042">
    <property type="protein sequence ID" value="EIM06030.1"/>
    <property type="molecule type" value="Genomic_DNA"/>
</dbReference>
<proteinExistence type="predicted"/>
<sequence>MLHLLLNRKFLFHILTAVAPLEERAENQLPASLHKIHRKEIRALVHLERVLPLYPTVLVSTHKKKTGFPVFMKSLSRLQRPDSTGAFAFL</sequence>
<accession>A0AA87LU81</accession>
<gene>
    <name evidence="1" type="ORF">A1A1_13007</name>
</gene>
<reference evidence="1 2" key="1">
    <citation type="journal article" date="2012" name="J. Bacteriol.">
        <title>Genome Sequence of the Antarctic Psychrophile Bacterium Planococcus antarcticus DSM 14505.</title>
        <authorList>
            <person name="Margolles A."/>
            <person name="Gueimonde M."/>
            <person name="Sanchez B."/>
        </authorList>
    </citation>
    <scope>NUCLEOTIDE SEQUENCE [LARGE SCALE GENOMIC DNA]</scope>
    <source>
        <strain evidence="1 2">DSM 14505</strain>
    </source>
</reference>
<comment type="caution">
    <text evidence="1">The sequence shown here is derived from an EMBL/GenBank/DDBJ whole genome shotgun (WGS) entry which is preliminary data.</text>
</comment>
<dbReference type="Proteomes" id="UP000004725">
    <property type="component" value="Unassembled WGS sequence"/>
</dbReference>
<dbReference type="AlphaFoldDB" id="A0AA87LU81"/>
<protein>
    <submittedName>
        <fullName evidence="1">Uncharacterized protein</fullName>
    </submittedName>
</protein>
<evidence type="ECO:0000313" key="1">
    <source>
        <dbReference type="EMBL" id="EIM06030.1"/>
    </source>
</evidence>
<name>A0AA87LU81_9BACL</name>
<organism evidence="1 2">
    <name type="scientific">Planococcus antarcticus DSM 14505</name>
    <dbReference type="NCBI Taxonomy" id="1185653"/>
    <lineage>
        <taxon>Bacteria</taxon>
        <taxon>Bacillati</taxon>
        <taxon>Bacillota</taxon>
        <taxon>Bacilli</taxon>
        <taxon>Bacillales</taxon>
        <taxon>Caryophanaceae</taxon>
        <taxon>Planococcus</taxon>
    </lineage>
</organism>
<evidence type="ECO:0000313" key="2">
    <source>
        <dbReference type="Proteomes" id="UP000004725"/>
    </source>
</evidence>